<dbReference type="InterPro" id="IPR037401">
    <property type="entry name" value="SnoaL-like"/>
</dbReference>
<accession>A0ABT5E723</accession>
<evidence type="ECO:0000313" key="2">
    <source>
        <dbReference type="EMBL" id="MDC0721119.1"/>
    </source>
</evidence>
<protein>
    <submittedName>
        <fullName evidence="2">Nuclear transport factor 2 family protein</fullName>
    </submittedName>
</protein>
<reference evidence="2 3" key="1">
    <citation type="submission" date="2022-11" db="EMBL/GenBank/DDBJ databases">
        <title>Minimal conservation of predation-associated metabolite biosynthetic gene clusters underscores biosynthetic potential of Myxococcota including descriptions for ten novel species: Archangium lansinium sp. nov., Myxococcus landrumus sp. nov., Nannocystis bai.</title>
        <authorList>
            <person name="Ahearne A."/>
            <person name="Stevens C."/>
            <person name="Dowd S."/>
        </authorList>
    </citation>
    <scope>NUCLEOTIDE SEQUENCE [LARGE SCALE GENOMIC DNA]</scope>
    <source>
        <strain evidence="2 3">BB15-2</strain>
    </source>
</reference>
<name>A0ABT5E723_9BACT</name>
<dbReference type="Gene3D" id="3.10.450.50">
    <property type="match status" value="1"/>
</dbReference>
<organism evidence="2 3">
    <name type="scientific">Nannocystis bainbridge</name>
    <dbReference type="NCBI Taxonomy" id="2995303"/>
    <lineage>
        <taxon>Bacteria</taxon>
        <taxon>Pseudomonadati</taxon>
        <taxon>Myxococcota</taxon>
        <taxon>Polyangia</taxon>
        <taxon>Nannocystales</taxon>
        <taxon>Nannocystaceae</taxon>
        <taxon>Nannocystis</taxon>
    </lineage>
</organism>
<evidence type="ECO:0000313" key="3">
    <source>
        <dbReference type="Proteomes" id="UP001221686"/>
    </source>
</evidence>
<keyword evidence="3" id="KW-1185">Reference proteome</keyword>
<dbReference type="EMBL" id="JAQNDL010000003">
    <property type="protein sequence ID" value="MDC0721119.1"/>
    <property type="molecule type" value="Genomic_DNA"/>
</dbReference>
<feature type="domain" description="SnoaL-like" evidence="1">
    <location>
        <begin position="1"/>
        <end position="25"/>
    </location>
</feature>
<comment type="caution">
    <text evidence="2">The sequence shown here is derived from an EMBL/GenBank/DDBJ whole genome shotgun (WGS) entry which is preliminary data.</text>
</comment>
<evidence type="ECO:0000259" key="1">
    <source>
        <dbReference type="Pfam" id="PF13474"/>
    </source>
</evidence>
<dbReference type="RefSeq" id="WP_272089621.1">
    <property type="nucleotide sequence ID" value="NZ_JAQNDL010000003.1"/>
</dbReference>
<gene>
    <name evidence="2" type="ORF">POL25_29700</name>
</gene>
<dbReference type="Proteomes" id="UP001221686">
    <property type="component" value="Unassembled WGS sequence"/>
</dbReference>
<proteinExistence type="predicted"/>
<dbReference type="Pfam" id="PF13474">
    <property type="entry name" value="SnoaL_3"/>
    <property type="match status" value="1"/>
</dbReference>
<sequence>MRLTAVLEKDGADWHIVHVHYSLPVGVPLSMMD</sequence>